<dbReference type="RefSeq" id="XP_001415524.1">
    <property type="nucleotide sequence ID" value="XM_001415487.1"/>
</dbReference>
<dbReference type="GO" id="GO:0006506">
    <property type="term" value="P:GPI anchor biosynthetic process"/>
    <property type="evidence" value="ECO:0007669"/>
    <property type="project" value="UniProtKB-UniPathway"/>
</dbReference>
<evidence type="ECO:0000256" key="8">
    <source>
        <dbReference type="ARBA" id="ARBA00022824"/>
    </source>
</evidence>
<sequence>MAFVCAVILRLVLIAWSAYQDANFDVKYTDIDYFVYTDAARHVVRGGSPYERATYRYPPLLAVLLAPNVLVHEMWGKVFFSTLDIAVGGLILKIGRRRGMNARELKYALWCWLFNPFTCAISTRGSCEALTGVAAIAYGFVVHMRLYPIIHALMFVAFLNKDYMGNRALFGKRGSKALSWVTVENVKFAVVSSATFFALTAGSYAVYGMDYIDEAILYHAQRKDHRHNFSPAFYGIYLSIHPTTDAPDLNGSAIVQTADRLAMSPLPMLTVVLSLGFAFASDMPFALFVQTLAFVAFNKVCTAQYFVWWFMLLPLVLPSLMRSANRKRVVFATLIWLIAQLHWLAWAYALEFKGAQVFESVWLASIAFFGANIWLLLNIIAAYAHAPIFSRGRLQKFSKVE</sequence>
<comment type="function">
    <text evidence="11">Catalytic subunit of the glycosylphosphatidylinositol-mannosyltransferase I complex which catalyzes the transfer of the first mannose, via an alpha-1,4 bond from a dolichol-phosphate-mannose (Dol-P-Man) to the glucosaminyl acyl phosphatidylinositol (GlcN-(acyl)PI) intermediate to generate alpha-D-Man-(1-&gt;4)-alpha-D-GlcN-(1-&gt;6)-(1-radyl,2-acyl-sn-glycero-3-phospho)-2-acyl-inositol and participates in the sixth step of the glycosylphosphatidylinositol-anchor biosynthesis.</text>
</comment>
<dbReference type="eggNOG" id="KOG3893">
    <property type="taxonomic scope" value="Eukaryota"/>
</dbReference>
<feature type="transmembrane region" description="Helical" evidence="11">
    <location>
        <begin position="361"/>
        <end position="386"/>
    </location>
</feature>
<dbReference type="OMA" id="MLWFIGQ"/>
<dbReference type="AlphaFoldDB" id="A4RR79"/>
<feature type="transmembrane region" description="Helical" evidence="11">
    <location>
        <begin position="107"/>
        <end position="123"/>
    </location>
</feature>
<dbReference type="STRING" id="436017.A4RR79"/>
<dbReference type="CAZy" id="GT50">
    <property type="family name" value="Glycosyltransferase Family 50"/>
</dbReference>
<evidence type="ECO:0000256" key="10">
    <source>
        <dbReference type="ARBA" id="ARBA00023136"/>
    </source>
</evidence>
<dbReference type="EC" id="2.4.1.-" evidence="11"/>
<feature type="transmembrane region" description="Helical" evidence="11">
    <location>
        <begin position="135"/>
        <end position="159"/>
    </location>
</feature>
<evidence type="ECO:0000256" key="6">
    <source>
        <dbReference type="ARBA" id="ARBA00022679"/>
    </source>
</evidence>
<evidence type="ECO:0000256" key="3">
    <source>
        <dbReference type="ARBA" id="ARBA00011071"/>
    </source>
</evidence>
<keyword evidence="5 11" id="KW-0328">Glycosyltransferase</keyword>
<feature type="transmembrane region" description="Helical" evidence="11">
    <location>
        <begin position="266"/>
        <end position="289"/>
    </location>
</feature>
<dbReference type="InterPro" id="IPR007704">
    <property type="entry name" value="PIG-M"/>
</dbReference>
<keyword evidence="8 11" id="KW-0256">Endoplasmic reticulum</keyword>
<protein>
    <recommendedName>
        <fullName evidence="11">GPI mannosyltransferase 1</fullName>
        <ecNumber evidence="11">2.4.1.-</ecNumber>
    </recommendedName>
    <alternativeName>
        <fullName evidence="11">GPI mannosyltransferase I</fullName>
    </alternativeName>
</protein>
<evidence type="ECO:0000256" key="12">
    <source>
        <dbReference type="SAM" id="SignalP"/>
    </source>
</evidence>
<dbReference type="PANTHER" id="PTHR12886:SF0">
    <property type="entry name" value="GPI MANNOSYLTRANSFERASE 1"/>
    <property type="match status" value="1"/>
</dbReference>
<gene>
    <name evidence="13" type="ORF">OSTLU_40166</name>
</gene>
<keyword evidence="4 11" id="KW-0337">GPI-anchor biosynthesis</keyword>
<proteinExistence type="inferred from homology"/>
<dbReference type="GO" id="GO:1990529">
    <property type="term" value="C:glycosylphosphatidylinositol-mannosyltransferase I complex"/>
    <property type="evidence" value="ECO:0007669"/>
    <property type="project" value="TreeGrafter"/>
</dbReference>
<comment type="similarity">
    <text evidence="3 11">Belongs to the PIGM family.</text>
</comment>
<dbReference type="UniPathway" id="UPA00196"/>
<evidence type="ECO:0000256" key="9">
    <source>
        <dbReference type="ARBA" id="ARBA00022989"/>
    </source>
</evidence>
<evidence type="ECO:0000256" key="7">
    <source>
        <dbReference type="ARBA" id="ARBA00022692"/>
    </source>
</evidence>
<dbReference type="GO" id="GO:0005789">
    <property type="term" value="C:endoplasmic reticulum membrane"/>
    <property type="evidence" value="ECO:0007669"/>
    <property type="project" value="UniProtKB-SubCell"/>
</dbReference>
<dbReference type="GeneID" id="5000047"/>
<keyword evidence="12" id="KW-0732">Signal</keyword>
<dbReference type="Pfam" id="PF05007">
    <property type="entry name" value="Mannosyl_trans"/>
    <property type="match status" value="1"/>
</dbReference>
<dbReference type="GO" id="GO:0004376">
    <property type="term" value="F:GPI mannosyltransferase activity"/>
    <property type="evidence" value="ECO:0007669"/>
    <property type="project" value="InterPro"/>
</dbReference>
<keyword evidence="14" id="KW-1185">Reference proteome</keyword>
<comment type="subcellular location">
    <subcellularLocation>
        <location evidence="1 11">Endoplasmic reticulum membrane</location>
        <topology evidence="1 11">Multi-pass membrane protein</topology>
    </subcellularLocation>
</comment>
<organism evidence="13 14">
    <name type="scientific">Ostreococcus lucimarinus (strain CCE9901)</name>
    <dbReference type="NCBI Taxonomy" id="436017"/>
    <lineage>
        <taxon>Eukaryota</taxon>
        <taxon>Viridiplantae</taxon>
        <taxon>Chlorophyta</taxon>
        <taxon>Mamiellophyceae</taxon>
        <taxon>Mamiellales</taxon>
        <taxon>Bathycoccaceae</taxon>
        <taxon>Ostreococcus</taxon>
    </lineage>
</organism>
<dbReference type="GO" id="GO:0051751">
    <property type="term" value="F:alpha-1,4-mannosyltransferase activity"/>
    <property type="evidence" value="ECO:0007669"/>
    <property type="project" value="InterPro"/>
</dbReference>
<feature type="transmembrane region" description="Helical" evidence="11">
    <location>
        <begin position="329"/>
        <end position="349"/>
    </location>
</feature>
<dbReference type="HOGENOM" id="CLU_024220_3_1_1"/>
<feature type="signal peptide" evidence="12">
    <location>
        <begin position="1"/>
        <end position="17"/>
    </location>
</feature>
<evidence type="ECO:0000256" key="4">
    <source>
        <dbReference type="ARBA" id="ARBA00022502"/>
    </source>
</evidence>
<keyword evidence="6 11" id="KW-0808">Transferase</keyword>
<comment type="pathway">
    <text evidence="2 11">Glycolipid biosynthesis; glycosylphosphatidylinositol-anchor biosynthesis.</text>
</comment>
<dbReference type="Gramene" id="ABO93816">
    <property type="protein sequence ID" value="ABO93816"/>
    <property type="gene ID" value="OSTLU_40166"/>
</dbReference>
<dbReference type="KEGG" id="olu:OSTLU_40166"/>
<accession>A4RR79</accession>
<dbReference type="Proteomes" id="UP000001568">
    <property type="component" value="Chromosome 1"/>
</dbReference>
<dbReference type="PANTHER" id="PTHR12886">
    <property type="entry name" value="PIG-M MANNOSYLTRANSFERASE"/>
    <property type="match status" value="1"/>
</dbReference>
<name>A4RR79_OSTLU</name>
<evidence type="ECO:0000256" key="2">
    <source>
        <dbReference type="ARBA" id="ARBA00004687"/>
    </source>
</evidence>
<keyword evidence="7 11" id="KW-0812">Transmembrane</keyword>
<reference evidence="13 14" key="1">
    <citation type="journal article" date="2007" name="Proc. Natl. Acad. Sci. U.S.A.">
        <title>The tiny eukaryote Ostreococcus provides genomic insights into the paradox of plankton speciation.</title>
        <authorList>
            <person name="Palenik B."/>
            <person name="Grimwood J."/>
            <person name="Aerts A."/>
            <person name="Rouze P."/>
            <person name="Salamov A."/>
            <person name="Putnam N."/>
            <person name="Dupont C."/>
            <person name="Jorgensen R."/>
            <person name="Derelle E."/>
            <person name="Rombauts S."/>
            <person name="Zhou K."/>
            <person name="Otillar R."/>
            <person name="Merchant S.S."/>
            <person name="Podell S."/>
            <person name="Gaasterland T."/>
            <person name="Napoli C."/>
            <person name="Gendler K."/>
            <person name="Manuell A."/>
            <person name="Tai V."/>
            <person name="Vallon O."/>
            <person name="Piganeau G."/>
            <person name="Jancek S."/>
            <person name="Heijde M."/>
            <person name="Jabbari K."/>
            <person name="Bowler C."/>
            <person name="Lohr M."/>
            <person name="Robbens S."/>
            <person name="Werner G."/>
            <person name="Dubchak I."/>
            <person name="Pazour G.J."/>
            <person name="Ren Q."/>
            <person name="Paulsen I."/>
            <person name="Delwiche C."/>
            <person name="Schmutz J."/>
            <person name="Rokhsar D."/>
            <person name="Van de Peer Y."/>
            <person name="Moreau H."/>
            <person name="Grigoriev I.V."/>
        </authorList>
    </citation>
    <scope>NUCLEOTIDE SEQUENCE [LARGE SCALE GENOMIC DNA]</scope>
    <source>
        <strain evidence="13 14">CCE9901</strain>
    </source>
</reference>
<keyword evidence="9 11" id="KW-1133">Transmembrane helix</keyword>
<comment type="caution">
    <text evidence="11">Lacks conserved residue(s) required for the propagation of feature annotation.</text>
</comment>
<feature type="transmembrane region" description="Helical" evidence="11">
    <location>
        <begin position="295"/>
        <end position="317"/>
    </location>
</feature>
<evidence type="ECO:0000256" key="11">
    <source>
        <dbReference type="RuleBase" id="RU365064"/>
    </source>
</evidence>
<feature type="chain" id="PRO_5002671727" description="GPI mannosyltransferase 1" evidence="12">
    <location>
        <begin position="18"/>
        <end position="401"/>
    </location>
</feature>
<evidence type="ECO:0000313" key="13">
    <source>
        <dbReference type="EMBL" id="ABO93816.1"/>
    </source>
</evidence>
<evidence type="ECO:0000313" key="14">
    <source>
        <dbReference type="Proteomes" id="UP000001568"/>
    </source>
</evidence>
<keyword evidence="10 11" id="KW-0472">Membrane</keyword>
<evidence type="ECO:0000256" key="1">
    <source>
        <dbReference type="ARBA" id="ARBA00004477"/>
    </source>
</evidence>
<evidence type="ECO:0000256" key="5">
    <source>
        <dbReference type="ARBA" id="ARBA00022676"/>
    </source>
</evidence>
<dbReference type="OrthoDB" id="1741594at2759"/>
<dbReference type="EMBL" id="CP000581">
    <property type="protein sequence ID" value="ABO93816.1"/>
    <property type="molecule type" value="Genomic_DNA"/>
</dbReference>